<evidence type="ECO:0000256" key="6">
    <source>
        <dbReference type="ARBA" id="ARBA00022741"/>
    </source>
</evidence>
<keyword evidence="8" id="KW-0067">ATP-binding</keyword>
<dbReference type="PANTHER" id="PTHR34220:SF11">
    <property type="entry name" value="SENSOR PROTEIN KINASE HPTS"/>
    <property type="match status" value="1"/>
</dbReference>
<keyword evidence="5 12" id="KW-0812">Transmembrane</keyword>
<dbReference type="PANTHER" id="PTHR34220">
    <property type="entry name" value="SENSOR HISTIDINE KINASE YPDA"/>
    <property type="match status" value="1"/>
</dbReference>
<organism evidence="14 15">
    <name type="scientific">Blautia producta</name>
    <dbReference type="NCBI Taxonomy" id="33035"/>
    <lineage>
        <taxon>Bacteria</taxon>
        <taxon>Bacillati</taxon>
        <taxon>Bacillota</taxon>
        <taxon>Clostridia</taxon>
        <taxon>Lachnospirales</taxon>
        <taxon>Lachnospiraceae</taxon>
        <taxon>Blautia</taxon>
    </lineage>
</organism>
<dbReference type="InterPro" id="IPR003660">
    <property type="entry name" value="HAMP_dom"/>
</dbReference>
<dbReference type="Proteomes" id="UP001325248">
    <property type="component" value="Chromosome"/>
</dbReference>
<evidence type="ECO:0000256" key="2">
    <source>
        <dbReference type="ARBA" id="ARBA00022475"/>
    </source>
</evidence>
<feature type="transmembrane region" description="Helical" evidence="12">
    <location>
        <begin position="12"/>
        <end position="35"/>
    </location>
</feature>
<comment type="subcellular location">
    <subcellularLocation>
        <location evidence="1">Cell membrane</location>
        <topology evidence="1">Multi-pass membrane protein</topology>
    </subcellularLocation>
</comment>
<evidence type="ECO:0000256" key="9">
    <source>
        <dbReference type="ARBA" id="ARBA00022989"/>
    </source>
</evidence>
<evidence type="ECO:0000259" key="13">
    <source>
        <dbReference type="PROSITE" id="PS50885"/>
    </source>
</evidence>
<feature type="domain" description="HAMP" evidence="13">
    <location>
        <begin position="336"/>
        <end position="389"/>
    </location>
</feature>
<dbReference type="PROSITE" id="PS50885">
    <property type="entry name" value="HAMP"/>
    <property type="match status" value="1"/>
</dbReference>
<dbReference type="InterPro" id="IPR003594">
    <property type="entry name" value="HATPase_dom"/>
</dbReference>
<protein>
    <recommendedName>
        <fullName evidence="13">HAMP domain-containing protein</fullName>
    </recommendedName>
</protein>
<dbReference type="InterPro" id="IPR036890">
    <property type="entry name" value="HATPase_C_sf"/>
</dbReference>
<dbReference type="SUPFAM" id="SSF55874">
    <property type="entry name" value="ATPase domain of HSP90 chaperone/DNA topoisomerase II/histidine kinase"/>
    <property type="match status" value="1"/>
</dbReference>
<keyword evidence="4" id="KW-0808">Transferase</keyword>
<keyword evidence="10" id="KW-0902">Two-component regulatory system</keyword>
<dbReference type="SMART" id="SM00304">
    <property type="entry name" value="HAMP"/>
    <property type="match status" value="1"/>
</dbReference>
<dbReference type="SUPFAM" id="SSF158472">
    <property type="entry name" value="HAMP domain-like"/>
    <property type="match status" value="1"/>
</dbReference>
<evidence type="ECO:0000256" key="12">
    <source>
        <dbReference type="SAM" id="Phobius"/>
    </source>
</evidence>
<keyword evidence="9 12" id="KW-1133">Transmembrane helix</keyword>
<evidence type="ECO:0000313" key="15">
    <source>
        <dbReference type="Proteomes" id="UP001325248"/>
    </source>
</evidence>
<evidence type="ECO:0000256" key="8">
    <source>
        <dbReference type="ARBA" id="ARBA00022840"/>
    </source>
</evidence>
<keyword evidence="7" id="KW-0418">Kinase</keyword>
<dbReference type="InterPro" id="IPR050640">
    <property type="entry name" value="Bact_2-comp_sensor_kinase"/>
</dbReference>
<keyword evidence="3" id="KW-0597">Phosphoprotein</keyword>
<evidence type="ECO:0000256" key="11">
    <source>
        <dbReference type="ARBA" id="ARBA00023136"/>
    </source>
</evidence>
<dbReference type="EMBL" id="CP136422">
    <property type="protein sequence ID" value="WPX72935.1"/>
    <property type="molecule type" value="Genomic_DNA"/>
</dbReference>
<dbReference type="InterPro" id="IPR010559">
    <property type="entry name" value="Sig_transdc_His_kin_internal"/>
</dbReference>
<evidence type="ECO:0000256" key="7">
    <source>
        <dbReference type="ARBA" id="ARBA00022777"/>
    </source>
</evidence>
<proteinExistence type="predicted"/>
<sequence>MKRKSLNFPTKIILFNIVLISFLTFGLLAYFYLFVADTERSKAVSNMEILSTKAGEQLDDFFANMDKAALHLSTNPTVISTFASIPDAPGNFFETGHISSRELNDTICSYIFEDYSISRICLYNDQQDFIYTGTLNTSTDRIQSFVNSSRSVSIRDALRQNHGKLFMGPENDPLLNVTNASDPSDNLTFSVIREIKDYNSFEHVSYGYVEIQQSAKKVESLLNFSDPAIHCYLLDRNSGSDIYPFSEEEKEADERMTLCRNVLEKYPASSDAVYTGLSSDVLAGSYNLRELDGLTLVVLQDRADALRPLNSFITLVVCVLILIVFAVCSLQIFVIRHMTKPLIQIRESMKTVNIDHMEMELIPSDSSNELEVLRHTFNGMLAKLNQSFQELVLAHTNELEASLLALQAQVNPHFIHNTLALIQSASEENDPEKVAMICADMSSMLRFTTSYQSTSCTLWKELEYSESYLRLMKSRYEDLFSYSIEKCEALKDTIVPKLILHPILENCFTHGFKQKNPPWRIEIKVYEDNGWRIRISDNGIGFTSDFIENIQKAVSGTSAEMAAQETKRLQIGGLGYKNTLLRLKIMYHENMVLTLSDSPGGGAVIIMGGTI</sequence>
<dbReference type="Pfam" id="PF06580">
    <property type="entry name" value="His_kinase"/>
    <property type="match status" value="1"/>
</dbReference>
<dbReference type="Pfam" id="PF02518">
    <property type="entry name" value="HATPase_c"/>
    <property type="match status" value="1"/>
</dbReference>
<keyword evidence="15" id="KW-1185">Reference proteome</keyword>
<dbReference type="Gene3D" id="3.30.565.10">
    <property type="entry name" value="Histidine kinase-like ATPase, C-terminal domain"/>
    <property type="match status" value="1"/>
</dbReference>
<evidence type="ECO:0000256" key="4">
    <source>
        <dbReference type="ARBA" id="ARBA00022679"/>
    </source>
</evidence>
<name>A0ABZ0U7K0_9FIRM</name>
<evidence type="ECO:0000256" key="5">
    <source>
        <dbReference type="ARBA" id="ARBA00022692"/>
    </source>
</evidence>
<evidence type="ECO:0000256" key="10">
    <source>
        <dbReference type="ARBA" id="ARBA00023012"/>
    </source>
</evidence>
<accession>A0ABZ0U7K0</accession>
<feature type="transmembrane region" description="Helical" evidence="12">
    <location>
        <begin position="312"/>
        <end position="335"/>
    </location>
</feature>
<keyword evidence="11 12" id="KW-0472">Membrane</keyword>
<evidence type="ECO:0000313" key="14">
    <source>
        <dbReference type="EMBL" id="WPX72935.1"/>
    </source>
</evidence>
<evidence type="ECO:0000256" key="3">
    <source>
        <dbReference type="ARBA" id="ARBA00022553"/>
    </source>
</evidence>
<reference evidence="14" key="1">
    <citation type="submission" date="2023-10" db="EMBL/GenBank/DDBJ databases">
        <title>Genome sequence of Blautia coccoides DSM 935.</title>
        <authorList>
            <person name="Boeer T."/>
            <person name="Bengelsdorf F.R."/>
            <person name="Daniel R."/>
            <person name="Poehlein A."/>
        </authorList>
    </citation>
    <scope>NUCLEOTIDE SEQUENCE [LARGE SCALE GENOMIC DNA]</scope>
    <source>
        <strain evidence="14">DSM 935</strain>
    </source>
</reference>
<keyword evidence="6" id="KW-0547">Nucleotide-binding</keyword>
<evidence type="ECO:0000256" key="1">
    <source>
        <dbReference type="ARBA" id="ARBA00004651"/>
    </source>
</evidence>
<keyword evidence="2" id="KW-1003">Cell membrane</keyword>
<dbReference type="Gene3D" id="6.10.340.10">
    <property type="match status" value="1"/>
</dbReference>
<gene>
    <name evidence="14" type="ORF">BLCOC_12760</name>
</gene>